<reference evidence="10" key="1">
    <citation type="submission" date="2016-10" db="EMBL/GenBank/DDBJ databases">
        <authorList>
            <person name="Varghese N."/>
            <person name="Submissions S."/>
        </authorList>
    </citation>
    <scope>NUCLEOTIDE SEQUENCE [LARGE SCALE GENOMIC DNA]</scope>
    <source>
        <strain evidence="10">DSM 22951</strain>
    </source>
</reference>
<dbReference type="Pfam" id="PF09335">
    <property type="entry name" value="VTT_dom"/>
    <property type="match status" value="1"/>
</dbReference>
<evidence type="ECO:0000313" key="9">
    <source>
        <dbReference type="EMBL" id="SSA34979.1"/>
    </source>
</evidence>
<comment type="similarity">
    <text evidence="2 7">Belongs to the DedA family.</text>
</comment>
<evidence type="ECO:0000256" key="2">
    <source>
        <dbReference type="ARBA" id="ARBA00010792"/>
    </source>
</evidence>
<dbReference type="InterPro" id="IPR032816">
    <property type="entry name" value="VTT_dom"/>
</dbReference>
<dbReference type="EMBL" id="UESZ01000001">
    <property type="protein sequence ID" value="SSA34979.1"/>
    <property type="molecule type" value="Genomic_DNA"/>
</dbReference>
<feature type="transmembrane region" description="Helical" evidence="7">
    <location>
        <begin position="169"/>
        <end position="189"/>
    </location>
</feature>
<evidence type="ECO:0000256" key="4">
    <source>
        <dbReference type="ARBA" id="ARBA00022692"/>
    </source>
</evidence>
<evidence type="ECO:0000256" key="3">
    <source>
        <dbReference type="ARBA" id="ARBA00022475"/>
    </source>
</evidence>
<protein>
    <submittedName>
        <fullName evidence="9">Membrane protein DedA, SNARE-associated domain</fullName>
    </submittedName>
</protein>
<dbReference type="GO" id="GO:0005886">
    <property type="term" value="C:plasma membrane"/>
    <property type="evidence" value="ECO:0007669"/>
    <property type="project" value="UniProtKB-SubCell"/>
</dbReference>
<dbReference type="RefSeq" id="WP_109685942.1">
    <property type="nucleotide sequence ID" value="NZ_QGDN01000001.1"/>
</dbReference>
<evidence type="ECO:0000256" key="1">
    <source>
        <dbReference type="ARBA" id="ARBA00004651"/>
    </source>
</evidence>
<accession>A0A2Y8ZXI0</accession>
<gene>
    <name evidence="9" type="ORF">SAMN04489750_2312</name>
</gene>
<organism evidence="9 10">
    <name type="scientific">Branchiibius hedensis</name>
    <dbReference type="NCBI Taxonomy" id="672460"/>
    <lineage>
        <taxon>Bacteria</taxon>
        <taxon>Bacillati</taxon>
        <taxon>Actinomycetota</taxon>
        <taxon>Actinomycetes</taxon>
        <taxon>Micrococcales</taxon>
        <taxon>Dermacoccaceae</taxon>
        <taxon>Branchiibius</taxon>
    </lineage>
</organism>
<feature type="transmembrane region" description="Helical" evidence="7">
    <location>
        <begin position="12"/>
        <end position="42"/>
    </location>
</feature>
<feature type="transmembrane region" description="Helical" evidence="7">
    <location>
        <begin position="54"/>
        <end position="73"/>
    </location>
</feature>
<feature type="transmembrane region" description="Helical" evidence="7">
    <location>
        <begin position="141"/>
        <end position="163"/>
    </location>
</feature>
<keyword evidence="5 7" id="KW-1133">Transmembrane helix</keyword>
<evidence type="ECO:0000259" key="8">
    <source>
        <dbReference type="Pfam" id="PF09335"/>
    </source>
</evidence>
<keyword evidence="4 7" id="KW-0812">Transmembrane</keyword>
<sequence length="217" mass="23794">MEHFLTTIPVWLVYILVGVVVMVESFGIPVPGEIVLVTAALMSSKHELAVSPHSVAIAGVLGAVIGDSIGYWVGREYGFKIFDILKRRFPSHFNDDTIAYAEHIFDRYGMFAVFFGRFVALLRIFAGPLSGVLKMHYPRFLIANVAGAICWAGGTTYAVYYLGKAAEKYLSTFSYVALGIAVILAFAAGKFMGQAIDRRVEAYAEQRRADGTHPDVA</sequence>
<feature type="domain" description="VTT" evidence="8">
    <location>
        <begin position="30"/>
        <end position="160"/>
    </location>
</feature>
<keyword evidence="10" id="KW-1185">Reference proteome</keyword>
<keyword evidence="3 7" id="KW-1003">Cell membrane</keyword>
<evidence type="ECO:0000313" key="10">
    <source>
        <dbReference type="Proteomes" id="UP000250028"/>
    </source>
</evidence>
<keyword evidence="6 7" id="KW-0472">Membrane</keyword>
<dbReference type="InterPro" id="IPR032818">
    <property type="entry name" value="DedA-like"/>
</dbReference>
<dbReference type="PANTHER" id="PTHR30353">
    <property type="entry name" value="INNER MEMBRANE PROTEIN DEDA-RELATED"/>
    <property type="match status" value="1"/>
</dbReference>
<comment type="subcellular location">
    <subcellularLocation>
        <location evidence="1 7">Cell membrane</location>
        <topology evidence="1 7">Multi-pass membrane protein</topology>
    </subcellularLocation>
</comment>
<name>A0A2Y8ZXI0_9MICO</name>
<dbReference type="Proteomes" id="UP000250028">
    <property type="component" value="Unassembled WGS sequence"/>
</dbReference>
<dbReference type="PANTHER" id="PTHR30353:SF15">
    <property type="entry name" value="INNER MEMBRANE PROTEIN YABI"/>
    <property type="match status" value="1"/>
</dbReference>
<dbReference type="OrthoDB" id="594838at2"/>
<feature type="transmembrane region" description="Helical" evidence="7">
    <location>
        <begin position="108"/>
        <end position="129"/>
    </location>
</feature>
<proteinExistence type="inferred from homology"/>
<evidence type="ECO:0000256" key="7">
    <source>
        <dbReference type="RuleBase" id="RU367016"/>
    </source>
</evidence>
<dbReference type="AlphaFoldDB" id="A0A2Y8ZXI0"/>
<evidence type="ECO:0000256" key="5">
    <source>
        <dbReference type="ARBA" id="ARBA00022989"/>
    </source>
</evidence>
<evidence type="ECO:0000256" key="6">
    <source>
        <dbReference type="ARBA" id="ARBA00023136"/>
    </source>
</evidence>